<gene>
    <name evidence="1" type="ORF">PVMG_05404</name>
</gene>
<dbReference type="AlphaFoldDB" id="A0A0J9THU1"/>
<organism evidence="1 2">
    <name type="scientific">Plasmodium vivax Mauritania I</name>
    <dbReference type="NCBI Taxonomy" id="1035515"/>
    <lineage>
        <taxon>Eukaryota</taxon>
        <taxon>Sar</taxon>
        <taxon>Alveolata</taxon>
        <taxon>Apicomplexa</taxon>
        <taxon>Aconoidasida</taxon>
        <taxon>Haemosporida</taxon>
        <taxon>Plasmodiidae</taxon>
        <taxon>Plasmodium</taxon>
        <taxon>Plasmodium (Plasmodium)</taxon>
    </lineage>
</organism>
<accession>A0A0J9THU1</accession>
<sequence length="72" mass="8548">MTKSIKTCNHQRRALNIWGVLSISFKACGKILLIRSFKVVILHVFRIKNYSLTCNFCKKLRIYLIFFRIIVK</sequence>
<name>A0A0J9THU1_PLAVI</name>
<protein>
    <submittedName>
        <fullName evidence="1">Uncharacterized protein</fullName>
    </submittedName>
</protein>
<reference evidence="1 2" key="1">
    <citation type="submission" date="2011-08" db="EMBL/GenBank/DDBJ databases">
        <title>The Genome Sequence of Plasmodium vivax Mauritania I.</title>
        <authorList>
            <consortium name="The Broad Institute Genome Sequencing Platform"/>
            <consortium name="The Broad Institute Genome Sequencing Center for Infectious Disease"/>
            <person name="Neafsey D."/>
            <person name="Carlton J."/>
            <person name="Barnwell J."/>
            <person name="Collins W."/>
            <person name="Escalante A."/>
            <person name="Mullikin J."/>
            <person name="Saul A."/>
            <person name="Guigo R."/>
            <person name="Camara F."/>
            <person name="Young S.K."/>
            <person name="Zeng Q."/>
            <person name="Gargeya S."/>
            <person name="Fitzgerald M."/>
            <person name="Haas B."/>
            <person name="Abouelleil A."/>
            <person name="Alvarado L."/>
            <person name="Arachchi H.M."/>
            <person name="Berlin A."/>
            <person name="Brown A."/>
            <person name="Chapman S.B."/>
            <person name="Chen Z."/>
            <person name="Dunbar C."/>
            <person name="Freedman E."/>
            <person name="Gearin G."/>
            <person name="Gellesch M."/>
            <person name="Goldberg J."/>
            <person name="Griggs A."/>
            <person name="Gujja S."/>
            <person name="Heiman D."/>
            <person name="Howarth C."/>
            <person name="Larson L."/>
            <person name="Lui A."/>
            <person name="MacDonald P.J.P."/>
            <person name="Montmayeur A."/>
            <person name="Murphy C."/>
            <person name="Neiman D."/>
            <person name="Pearson M."/>
            <person name="Priest M."/>
            <person name="Roberts A."/>
            <person name="Saif S."/>
            <person name="Shea T."/>
            <person name="Shenoy N."/>
            <person name="Sisk P."/>
            <person name="Stolte C."/>
            <person name="Sykes S."/>
            <person name="Wortman J."/>
            <person name="Nusbaum C."/>
            <person name="Birren B."/>
        </authorList>
    </citation>
    <scope>NUCLEOTIDE SEQUENCE [LARGE SCALE GENOMIC DNA]</scope>
    <source>
        <strain evidence="1 2">Mauritania I</strain>
    </source>
</reference>
<evidence type="ECO:0000313" key="2">
    <source>
        <dbReference type="Proteomes" id="UP000053776"/>
    </source>
</evidence>
<evidence type="ECO:0000313" key="1">
    <source>
        <dbReference type="EMBL" id="KMZ94352.1"/>
    </source>
</evidence>
<dbReference type="Proteomes" id="UP000053776">
    <property type="component" value="Unassembled WGS sequence"/>
</dbReference>
<dbReference type="EMBL" id="KQ235023">
    <property type="protein sequence ID" value="KMZ94352.1"/>
    <property type="molecule type" value="Genomic_DNA"/>
</dbReference>
<proteinExistence type="predicted"/>